<evidence type="ECO:0000313" key="3">
    <source>
        <dbReference type="Proteomes" id="UP000587527"/>
    </source>
</evidence>
<dbReference type="Pfam" id="PF13560">
    <property type="entry name" value="HTH_31"/>
    <property type="match status" value="1"/>
</dbReference>
<proteinExistence type="predicted"/>
<accession>A0A841BWH1</accession>
<dbReference type="Gene3D" id="1.10.260.40">
    <property type="entry name" value="lambda repressor-like DNA-binding domains"/>
    <property type="match status" value="1"/>
</dbReference>
<dbReference type="InterPro" id="IPR001387">
    <property type="entry name" value="Cro/C1-type_HTH"/>
</dbReference>
<dbReference type="EMBL" id="JACHMN010000002">
    <property type="protein sequence ID" value="MBB5871499.1"/>
    <property type="molecule type" value="Genomic_DNA"/>
</dbReference>
<gene>
    <name evidence="2" type="ORF">F4553_004878</name>
</gene>
<dbReference type="AlphaFoldDB" id="A0A841BWH1"/>
<dbReference type="CDD" id="cd00093">
    <property type="entry name" value="HTH_XRE"/>
    <property type="match status" value="1"/>
</dbReference>
<dbReference type="RefSeq" id="WP_312875332.1">
    <property type="nucleotide sequence ID" value="NZ_JACHMN010000002.1"/>
</dbReference>
<dbReference type="PROSITE" id="PS50943">
    <property type="entry name" value="HTH_CROC1"/>
    <property type="match status" value="1"/>
</dbReference>
<evidence type="ECO:0000259" key="1">
    <source>
        <dbReference type="PROSITE" id="PS50943"/>
    </source>
</evidence>
<protein>
    <submittedName>
        <fullName evidence="2">Transcriptional regulator with XRE-family HTH domain</fullName>
    </submittedName>
</protein>
<organism evidence="2 3">
    <name type="scientific">Allocatelliglobosispora scoriae</name>
    <dbReference type="NCBI Taxonomy" id="643052"/>
    <lineage>
        <taxon>Bacteria</taxon>
        <taxon>Bacillati</taxon>
        <taxon>Actinomycetota</taxon>
        <taxon>Actinomycetes</taxon>
        <taxon>Micromonosporales</taxon>
        <taxon>Micromonosporaceae</taxon>
        <taxon>Allocatelliglobosispora</taxon>
    </lineage>
</organism>
<keyword evidence="3" id="KW-1185">Reference proteome</keyword>
<dbReference type="Proteomes" id="UP000587527">
    <property type="component" value="Unassembled WGS sequence"/>
</dbReference>
<dbReference type="InterPro" id="IPR010982">
    <property type="entry name" value="Lambda_DNA-bd_dom_sf"/>
</dbReference>
<dbReference type="SMART" id="SM00530">
    <property type="entry name" value="HTH_XRE"/>
    <property type="match status" value="1"/>
</dbReference>
<reference evidence="2 3" key="1">
    <citation type="submission" date="2020-08" db="EMBL/GenBank/DDBJ databases">
        <title>Sequencing the genomes of 1000 actinobacteria strains.</title>
        <authorList>
            <person name="Klenk H.-P."/>
        </authorList>
    </citation>
    <scope>NUCLEOTIDE SEQUENCE [LARGE SCALE GENOMIC DNA]</scope>
    <source>
        <strain evidence="2 3">DSM 45362</strain>
    </source>
</reference>
<sequence length="165" mass="18795">MPRSQPAIPICPPFPISGILRAARRRSDLSQRELARAAKVSAATVGRSESGTILPSINTFATLLAAAGFFLAVVDPDGNVLQPMKTRDDLRDGAERLYPAHLDVIPDPEPGEWWADIYGLARPPETFYRDRRRRDYQRRLSQWQVRVSKHRHLPEPRLHHYRDAP</sequence>
<comment type="caution">
    <text evidence="2">The sequence shown here is derived from an EMBL/GenBank/DDBJ whole genome shotgun (WGS) entry which is preliminary data.</text>
</comment>
<dbReference type="SUPFAM" id="SSF47413">
    <property type="entry name" value="lambda repressor-like DNA-binding domains"/>
    <property type="match status" value="1"/>
</dbReference>
<name>A0A841BWH1_9ACTN</name>
<dbReference type="GO" id="GO:0003677">
    <property type="term" value="F:DNA binding"/>
    <property type="evidence" value="ECO:0007669"/>
    <property type="project" value="InterPro"/>
</dbReference>
<feature type="domain" description="HTH cro/C1-type" evidence="1">
    <location>
        <begin position="20"/>
        <end position="66"/>
    </location>
</feature>
<evidence type="ECO:0000313" key="2">
    <source>
        <dbReference type="EMBL" id="MBB5871499.1"/>
    </source>
</evidence>